<feature type="transmembrane region" description="Helical" evidence="1">
    <location>
        <begin position="211"/>
        <end position="231"/>
    </location>
</feature>
<evidence type="ECO:0000313" key="2">
    <source>
        <dbReference type="EMBL" id="OUP54632.1"/>
    </source>
</evidence>
<evidence type="ECO:0000313" key="3">
    <source>
        <dbReference type="Proteomes" id="UP000195897"/>
    </source>
</evidence>
<proteinExistence type="predicted"/>
<dbReference type="RefSeq" id="WP_087370098.1">
    <property type="nucleotide sequence ID" value="NZ_NFKK01000001.1"/>
</dbReference>
<reference evidence="3" key="1">
    <citation type="submission" date="2017-04" db="EMBL/GenBank/DDBJ databases">
        <title>Function of individual gut microbiota members based on whole genome sequencing of pure cultures obtained from chicken caecum.</title>
        <authorList>
            <person name="Medvecky M."/>
            <person name="Cejkova D."/>
            <person name="Polansky O."/>
            <person name="Karasova D."/>
            <person name="Kubasova T."/>
            <person name="Cizek A."/>
            <person name="Rychlik I."/>
        </authorList>
    </citation>
    <scope>NUCLEOTIDE SEQUENCE [LARGE SCALE GENOMIC DNA]</scope>
    <source>
        <strain evidence="3">An180</strain>
    </source>
</reference>
<dbReference type="InterPro" id="IPR010380">
    <property type="entry name" value="DUF975"/>
</dbReference>
<protein>
    <recommendedName>
        <fullName evidence="4">DUF975 domain-containing protein</fullName>
    </recommendedName>
</protein>
<dbReference type="Proteomes" id="UP000195897">
    <property type="component" value="Unassembled WGS sequence"/>
</dbReference>
<feature type="transmembrane region" description="Helical" evidence="1">
    <location>
        <begin position="163"/>
        <end position="183"/>
    </location>
</feature>
<sequence>MQQKQPHTNRVSIRRRAKIVAKQRVMRCLLPVMEAVLICVLPIILIAGPIQTYIYSTGQLLFPIVLFVAAVVLLIMPLVYGLMGFLMRVLTGERPPLLCVFDGLAGVENYLRSVKLGLCIFVHIVLWMIIPIAATAGYCYFMLLRDPAILENAEKLYQLILQMSGLYLVIMIPFLARILRYFIAYPMIMRDRSLGAWQATRQAARAFKGHNLHLIVLVVSFFGWQLVGMWTMGIGTLFYWGYLLSALLMYFWYLEHPDGGENQQSESIPEQKQE</sequence>
<evidence type="ECO:0000256" key="1">
    <source>
        <dbReference type="SAM" id="Phobius"/>
    </source>
</evidence>
<feature type="transmembrane region" description="Helical" evidence="1">
    <location>
        <begin position="118"/>
        <end position="143"/>
    </location>
</feature>
<keyword evidence="1" id="KW-0812">Transmembrane</keyword>
<name>A0A1Y4LKH2_9FIRM</name>
<comment type="caution">
    <text evidence="2">The sequence shown here is derived from an EMBL/GenBank/DDBJ whole genome shotgun (WGS) entry which is preliminary data.</text>
</comment>
<dbReference type="AlphaFoldDB" id="A0A1Y4LKH2"/>
<dbReference type="EMBL" id="NFKK01000001">
    <property type="protein sequence ID" value="OUP54632.1"/>
    <property type="molecule type" value="Genomic_DNA"/>
</dbReference>
<organism evidence="2 3">
    <name type="scientific">Butyricicoccus pullicaecorum</name>
    <dbReference type="NCBI Taxonomy" id="501571"/>
    <lineage>
        <taxon>Bacteria</taxon>
        <taxon>Bacillati</taxon>
        <taxon>Bacillota</taxon>
        <taxon>Clostridia</taxon>
        <taxon>Eubacteriales</taxon>
        <taxon>Butyricicoccaceae</taxon>
        <taxon>Butyricicoccus</taxon>
    </lineage>
</organism>
<accession>A0A1Y4LKH2</accession>
<feature type="transmembrane region" description="Helical" evidence="1">
    <location>
        <begin position="25"/>
        <end position="48"/>
    </location>
</feature>
<dbReference type="Pfam" id="PF06161">
    <property type="entry name" value="DUF975"/>
    <property type="match status" value="1"/>
</dbReference>
<feature type="transmembrane region" description="Helical" evidence="1">
    <location>
        <begin position="237"/>
        <end position="254"/>
    </location>
</feature>
<evidence type="ECO:0008006" key="4">
    <source>
        <dbReference type="Google" id="ProtNLM"/>
    </source>
</evidence>
<gene>
    <name evidence="2" type="ORF">B5F17_01630</name>
</gene>
<feature type="transmembrane region" description="Helical" evidence="1">
    <location>
        <begin position="60"/>
        <end position="86"/>
    </location>
</feature>
<keyword evidence="1" id="KW-0472">Membrane</keyword>
<keyword evidence="1" id="KW-1133">Transmembrane helix</keyword>